<name>A0A7S4HA68_GUITH</name>
<comment type="function">
    <text evidence="1">Involved in endocytosis.</text>
</comment>
<evidence type="ECO:0000256" key="3">
    <source>
        <dbReference type="PROSITE-ProRule" id="PRU00339"/>
    </source>
</evidence>
<gene>
    <name evidence="4" type="ORF">GTHE00462_LOCUS1828</name>
</gene>
<dbReference type="InterPro" id="IPR011990">
    <property type="entry name" value="TPR-like_helical_dom_sf"/>
</dbReference>
<dbReference type="AlphaFoldDB" id="A0A7S4HA68"/>
<dbReference type="PANTHER" id="PTHR23083">
    <property type="entry name" value="TETRATRICOPEPTIDE REPEAT PROTEIN, TPR"/>
    <property type="match status" value="1"/>
</dbReference>
<dbReference type="Pfam" id="PF13432">
    <property type="entry name" value="TPR_16"/>
    <property type="match status" value="1"/>
</dbReference>
<dbReference type="SUPFAM" id="SSF48452">
    <property type="entry name" value="TPR-like"/>
    <property type="match status" value="1"/>
</dbReference>
<dbReference type="Gene3D" id="1.25.40.10">
    <property type="entry name" value="Tetratricopeptide repeat domain"/>
    <property type="match status" value="1"/>
</dbReference>
<dbReference type="EMBL" id="HBKN01002119">
    <property type="protein sequence ID" value="CAE2192517.1"/>
    <property type="molecule type" value="Transcribed_RNA"/>
</dbReference>
<dbReference type="PANTHER" id="PTHR23083:SF464">
    <property type="entry name" value="TETRATRICOPEPTIDE REPEAT DOMAIN 7, ISOFORM A"/>
    <property type="match status" value="1"/>
</dbReference>
<feature type="repeat" description="TPR" evidence="3">
    <location>
        <begin position="728"/>
        <end position="761"/>
    </location>
</feature>
<sequence length="842" mass="93436">MWGKASLFSSSHRPKHLKLRSKINRARSIGDYPSARELLRKYAKEVPNSGYEQTVLAECMLDAGGEAGLQQALHHIDLAGKLHCEPQDLVENRILRGIVGTCAGDHSGSLVFLEGLEEATVRIFNTHGAEEEDRVETYYRMRLFISAYAAKLSALQSLGKIEEIEVCSRALVEFVRSERKNLLDILEEEDTIKGCLDHLMLLRMLRGVLMRPFMVSSGRGEICEMIDSLESVLLSCHFQLGSSFRRIVRASFTRLVCAGALMQHEAAPSRGLLVEGAQKKNLSRAVELAVSIAMKEDDAAEADMMDECSDHDVVSDGPSLLPCPVDELAMLTCSLDVFSMLSRRYARQALLSSNVPKPLGNHQFRLPHQCRLYFCSLLASSRCKDYESTLNAVQSFIRTLKMESLSLEHDLRGHPEVQTEDPEGFNSKNKVRLLMSSGKYLSSSNIRDSMQVYISKLMYVKACYHRPRDVGKGLEVARALLEEGGAARVKALEAVVVGNLLRLKQGMLPCSNAPGGCLAHVEEKRKVCGESVKLLEEAQGLEPMDVKLRVLEALALALSDQMKRAEEVLTDCMGWMDVEDKESLSFACLFAMVLWSNGNEKLALDVMDQALATPSAEALGPLVLWAQVLHVKLLTASMQRPQALKLLFDVIHRASRQDLVLARDSTSSQDALVHFQRLLQDVEAGRGGCNVQTAGLWVACAETYVLERELEHATTTIAIAKRLSPFLPDVAFLQGLIAKELGKPDAALEYFNKTIALDPQHVRALVQIAEMQTKESPREAADLLRRAVASDSSVSSSWKLLGHSLREMGDEEGGRECFQRYMELERISVPVSFLQFPVQFGS</sequence>
<dbReference type="SMART" id="SM00028">
    <property type="entry name" value="TPR"/>
    <property type="match status" value="2"/>
</dbReference>
<protein>
    <submittedName>
        <fullName evidence="4">Uncharacterized protein</fullName>
    </submittedName>
</protein>
<dbReference type="InterPro" id="IPR051722">
    <property type="entry name" value="Endocytosis_PI4K-reg_protein"/>
</dbReference>
<comment type="similarity">
    <text evidence="2">Belongs to the YPP1 family.</text>
</comment>
<dbReference type="PROSITE" id="PS50005">
    <property type="entry name" value="TPR"/>
    <property type="match status" value="1"/>
</dbReference>
<dbReference type="InterPro" id="IPR019734">
    <property type="entry name" value="TPR_rpt"/>
</dbReference>
<organism evidence="4">
    <name type="scientific">Guillardia theta</name>
    <name type="common">Cryptophyte</name>
    <name type="synonym">Cryptomonas phi</name>
    <dbReference type="NCBI Taxonomy" id="55529"/>
    <lineage>
        <taxon>Eukaryota</taxon>
        <taxon>Cryptophyceae</taxon>
        <taxon>Pyrenomonadales</taxon>
        <taxon>Geminigeraceae</taxon>
        <taxon>Guillardia</taxon>
    </lineage>
</organism>
<accession>A0A7S4HA68</accession>
<keyword evidence="3" id="KW-0802">TPR repeat</keyword>
<proteinExistence type="inferred from homology"/>
<evidence type="ECO:0000256" key="2">
    <source>
        <dbReference type="ARBA" id="ARBA00038251"/>
    </source>
</evidence>
<reference evidence="4" key="1">
    <citation type="submission" date="2021-01" db="EMBL/GenBank/DDBJ databases">
        <authorList>
            <person name="Corre E."/>
            <person name="Pelletier E."/>
            <person name="Niang G."/>
            <person name="Scheremetjew M."/>
            <person name="Finn R."/>
            <person name="Kale V."/>
            <person name="Holt S."/>
            <person name="Cochrane G."/>
            <person name="Meng A."/>
            <person name="Brown T."/>
            <person name="Cohen L."/>
        </authorList>
    </citation>
    <scope>NUCLEOTIDE SEQUENCE</scope>
    <source>
        <strain evidence="4">CCMP 2712</strain>
    </source>
</reference>
<evidence type="ECO:0000256" key="1">
    <source>
        <dbReference type="ARBA" id="ARBA00002550"/>
    </source>
</evidence>
<evidence type="ECO:0000313" key="4">
    <source>
        <dbReference type="EMBL" id="CAE2192517.1"/>
    </source>
</evidence>